<proteinExistence type="inferred from homology"/>
<name>A0A368DYW0_9PROT</name>
<organism evidence="3 4">
    <name type="scientific">PS1 clade bacterium</name>
    <dbReference type="NCBI Taxonomy" id="2175152"/>
    <lineage>
        <taxon>Bacteria</taxon>
        <taxon>Pseudomonadati</taxon>
        <taxon>Pseudomonadota</taxon>
        <taxon>Alphaproteobacteria</taxon>
        <taxon>PS1 clade</taxon>
    </lineage>
</organism>
<dbReference type="AlphaFoldDB" id="A0A368DYW0"/>
<dbReference type="EMBL" id="QOQF01000013">
    <property type="protein sequence ID" value="RCL77042.1"/>
    <property type="molecule type" value="Genomic_DNA"/>
</dbReference>
<evidence type="ECO:0000313" key="4">
    <source>
        <dbReference type="Proteomes" id="UP000252132"/>
    </source>
</evidence>
<accession>A0A368DYW0</accession>
<dbReference type="InterPro" id="IPR036291">
    <property type="entry name" value="NAD(P)-bd_dom_sf"/>
</dbReference>
<dbReference type="InterPro" id="IPR002347">
    <property type="entry name" value="SDR_fam"/>
</dbReference>
<sequence>MFKSGKYYYVRDKMAYIQASKNSFSKKSTAEQVTEGVDLSGKTILVTGVASGLGKEAMRVLALRGAHVLGLDRTMEAAQSACSDVTGTTTPFECDLADPQSIIACADKIKGQFQSLDVILTNAGIMTPPYKVVDKYKEPLEIQFAVNFLGHFVLINRLMSLVEAAPAGRLALVASEGYATAPRKTGIAFEDLSFSNGYDALTAYGHSKIAVMLLSQEFSRRLEGTNITSNSIHPGVIRTNLASDTESFKVKLIVMFAGPFERTIPQGAATHCFVAAHPSLEGVSGQHFADSNPKEPKDHPLVKDVELAGKLWDKAIELADGYLI</sequence>
<dbReference type="GO" id="GO:0016491">
    <property type="term" value="F:oxidoreductase activity"/>
    <property type="evidence" value="ECO:0007669"/>
    <property type="project" value="UniProtKB-KW"/>
</dbReference>
<dbReference type="Gene3D" id="3.40.50.720">
    <property type="entry name" value="NAD(P)-binding Rossmann-like Domain"/>
    <property type="match status" value="1"/>
</dbReference>
<dbReference type="PANTHER" id="PTHR24320">
    <property type="entry name" value="RETINOL DEHYDROGENASE"/>
    <property type="match status" value="1"/>
</dbReference>
<evidence type="ECO:0000313" key="3">
    <source>
        <dbReference type="EMBL" id="RCL77042.1"/>
    </source>
</evidence>
<dbReference type="Pfam" id="PF00106">
    <property type="entry name" value="adh_short"/>
    <property type="match status" value="2"/>
</dbReference>
<keyword evidence="2" id="KW-0560">Oxidoreductase</keyword>
<dbReference type="SUPFAM" id="SSF51735">
    <property type="entry name" value="NAD(P)-binding Rossmann-fold domains"/>
    <property type="match status" value="1"/>
</dbReference>
<evidence type="ECO:0000256" key="2">
    <source>
        <dbReference type="ARBA" id="ARBA00023002"/>
    </source>
</evidence>
<dbReference type="PANTHER" id="PTHR24320:SF148">
    <property type="entry name" value="NAD(P)-BINDING ROSSMANN-FOLD SUPERFAMILY PROTEIN"/>
    <property type="match status" value="1"/>
</dbReference>
<gene>
    <name evidence="3" type="ORF">DBW69_04330</name>
</gene>
<dbReference type="PRINTS" id="PR00081">
    <property type="entry name" value="GDHRDH"/>
</dbReference>
<comment type="similarity">
    <text evidence="1">Belongs to the short-chain dehydrogenases/reductases (SDR) family.</text>
</comment>
<reference evidence="3 4" key="1">
    <citation type="journal article" date="2018" name="Microbiome">
        <title>Fine metagenomic profile of the Mediterranean stratified and mixed water columns revealed by assembly and recruitment.</title>
        <authorList>
            <person name="Haro-Moreno J.M."/>
            <person name="Lopez-Perez M."/>
            <person name="De La Torre J.R."/>
            <person name="Picazo A."/>
            <person name="Camacho A."/>
            <person name="Rodriguez-Valera F."/>
        </authorList>
    </citation>
    <scope>NUCLEOTIDE SEQUENCE [LARGE SCALE GENOMIC DNA]</scope>
    <source>
        <strain evidence="3">MED-G55</strain>
    </source>
</reference>
<evidence type="ECO:0000256" key="1">
    <source>
        <dbReference type="ARBA" id="ARBA00006484"/>
    </source>
</evidence>
<comment type="caution">
    <text evidence="3">The sequence shown here is derived from an EMBL/GenBank/DDBJ whole genome shotgun (WGS) entry which is preliminary data.</text>
</comment>
<protein>
    <submittedName>
        <fullName evidence="3">SDR family NAD(P)-dependent oxidoreductase</fullName>
    </submittedName>
</protein>
<dbReference type="Proteomes" id="UP000252132">
    <property type="component" value="Unassembled WGS sequence"/>
</dbReference>